<dbReference type="OrthoDB" id="10062908at2759"/>
<name>A0A1X7VA83_AMPQE</name>
<protein>
    <submittedName>
        <fullName evidence="1">Uncharacterized protein</fullName>
    </submittedName>
</protein>
<reference evidence="1" key="1">
    <citation type="submission" date="2017-05" db="UniProtKB">
        <authorList>
            <consortium name="EnsemblMetazoa"/>
        </authorList>
    </citation>
    <scope>IDENTIFICATION</scope>
</reference>
<dbReference type="PANTHER" id="PTHR31424:SF6">
    <property type="match status" value="1"/>
</dbReference>
<sequence>MNKLNFKIDISPEQCLGMKAYLCLPLNKLGLMRRWMKAWRINMSSERKQREVMKKDLKEVKITAELVPFSFLTRHSCQEICPAPLACVSDFASVVFHLLEEKSRLGQLTWHDGVIPPNKIWIKLGGDKGGSTVKMSFQVVNTDKPNSVCNSCVFSLFEAPDNVVNHCIALEQYKDIISSLQETQWIIFMSGDYEFLCNMYGLSGASGRHCCLWCNIASDQLKVDRCTGNSTSIITQRSLSSLHQKHHEFQLNGANMKKAKVIENVIGKPIFDVPVTQVCPPGLHITLGIFQRLFNLLEYECHNLDCIIAEQCNAATPLLTIFSQRKQLHHLKQKQLHFKEKSIRLSRF</sequence>
<dbReference type="EnsemblMetazoa" id="Aqu2.1.36654_001">
    <property type="protein sequence ID" value="Aqu2.1.36654_001"/>
    <property type="gene ID" value="Aqu2.1.36654"/>
</dbReference>
<dbReference type="Pfam" id="PF06918">
    <property type="entry name" value="DUF1280"/>
    <property type="match status" value="1"/>
</dbReference>
<proteinExistence type="predicted"/>
<evidence type="ECO:0000313" key="1">
    <source>
        <dbReference type="EnsemblMetazoa" id="Aqu2.1.36654_001"/>
    </source>
</evidence>
<dbReference type="InterPro" id="IPR009689">
    <property type="entry name" value="DUF1280"/>
</dbReference>
<dbReference type="AlphaFoldDB" id="A0A1X7VA83"/>
<dbReference type="InParanoid" id="A0A1X7VA83"/>
<accession>A0A1X7VA83</accession>
<organism evidence="1">
    <name type="scientific">Amphimedon queenslandica</name>
    <name type="common">Sponge</name>
    <dbReference type="NCBI Taxonomy" id="400682"/>
    <lineage>
        <taxon>Eukaryota</taxon>
        <taxon>Metazoa</taxon>
        <taxon>Porifera</taxon>
        <taxon>Demospongiae</taxon>
        <taxon>Heteroscleromorpha</taxon>
        <taxon>Haplosclerida</taxon>
        <taxon>Niphatidae</taxon>
        <taxon>Amphimedon</taxon>
    </lineage>
</organism>
<dbReference type="PANTHER" id="PTHR31424">
    <property type="entry name" value="PROTEIN CBG23806"/>
    <property type="match status" value="1"/>
</dbReference>